<name>A0A1Q3FRX2_CULTA</name>
<dbReference type="SMART" id="SM00708">
    <property type="entry name" value="PhBP"/>
    <property type="match status" value="1"/>
</dbReference>
<evidence type="ECO:0000313" key="6">
    <source>
        <dbReference type="EMBL" id="JAV30339.1"/>
    </source>
</evidence>
<dbReference type="Gene3D" id="1.10.238.20">
    <property type="entry name" value="Pheromone/general odorant binding protein domain"/>
    <property type="match status" value="1"/>
</dbReference>
<protein>
    <submittedName>
        <fullName evidence="6">Putative odorant-binding protein 56e</fullName>
    </submittedName>
</protein>
<feature type="chain" id="PRO_5012365785" evidence="5">
    <location>
        <begin position="20"/>
        <end position="147"/>
    </location>
</feature>
<dbReference type="InterPro" id="IPR036728">
    <property type="entry name" value="PBP_GOBP_sf"/>
</dbReference>
<dbReference type="CDD" id="cd23992">
    <property type="entry name" value="PBP_GOBP"/>
    <property type="match status" value="1"/>
</dbReference>
<dbReference type="EMBL" id="GFDL01004706">
    <property type="protein sequence ID" value="JAV30339.1"/>
    <property type="molecule type" value="Transcribed_RNA"/>
</dbReference>
<dbReference type="GO" id="GO:0005615">
    <property type="term" value="C:extracellular space"/>
    <property type="evidence" value="ECO:0007669"/>
    <property type="project" value="TreeGrafter"/>
</dbReference>
<dbReference type="InterPro" id="IPR006170">
    <property type="entry name" value="PBP/GOBP"/>
</dbReference>
<sequence length="147" mass="16526">MGRLQVGLFLAVLVVLAYAQTEEESAKEQARQMLRSMAQKCKESEGATDDDVTAMIDDVMPESQVQKCFHSCVQQQFGVSDGAKFLKEGFLEIMMMVYSEDEQKQGYAKEVAEECDGVANEDRCQLAVDIMTCVRQGMDQRGMKMDR</sequence>
<keyword evidence="4 5" id="KW-0732">Signal</keyword>
<comment type="similarity">
    <text evidence="2">Belongs to the PBP/GOBP family.</text>
</comment>
<dbReference type="GO" id="GO:0005549">
    <property type="term" value="F:odorant binding"/>
    <property type="evidence" value="ECO:0007669"/>
    <property type="project" value="InterPro"/>
</dbReference>
<dbReference type="GO" id="GO:0007608">
    <property type="term" value="P:sensory perception of smell"/>
    <property type="evidence" value="ECO:0007669"/>
    <property type="project" value="TreeGrafter"/>
</dbReference>
<evidence type="ECO:0000256" key="4">
    <source>
        <dbReference type="ARBA" id="ARBA00022729"/>
    </source>
</evidence>
<dbReference type="PANTHER" id="PTHR11857">
    <property type="entry name" value="ODORANT BINDING PROTEIN-RELATED"/>
    <property type="match status" value="1"/>
</dbReference>
<proteinExistence type="inferred from homology"/>
<dbReference type="Pfam" id="PF01395">
    <property type="entry name" value="PBP_GOBP"/>
    <property type="match status" value="1"/>
</dbReference>
<evidence type="ECO:0000256" key="5">
    <source>
        <dbReference type="SAM" id="SignalP"/>
    </source>
</evidence>
<dbReference type="AlphaFoldDB" id="A0A1Q3FRX2"/>
<evidence type="ECO:0000256" key="1">
    <source>
        <dbReference type="ARBA" id="ARBA00004613"/>
    </source>
</evidence>
<dbReference type="PANTHER" id="PTHR11857:SF42">
    <property type="entry name" value="GENERAL ODORANT-BINDING PROTEIN 19D-RELATED"/>
    <property type="match status" value="1"/>
</dbReference>
<accession>A0A1Q3FRX2</accession>
<keyword evidence="3" id="KW-0964">Secreted</keyword>
<evidence type="ECO:0000256" key="3">
    <source>
        <dbReference type="ARBA" id="ARBA00022525"/>
    </source>
</evidence>
<organism evidence="6">
    <name type="scientific">Culex tarsalis</name>
    <name type="common">Encephalitis mosquito</name>
    <dbReference type="NCBI Taxonomy" id="7177"/>
    <lineage>
        <taxon>Eukaryota</taxon>
        <taxon>Metazoa</taxon>
        <taxon>Ecdysozoa</taxon>
        <taxon>Arthropoda</taxon>
        <taxon>Hexapoda</taxon>
        <taxon>Insecta</taxon>
        <taxon>Pterygota</taxon>
        <taxon>Neoptera</taxon>
        <taxon>Endopterygota</taxon>
        <taxon>Diptera</taxon>
        <taxon>Nematocera</taxon>
        <taxon>Culicoidea</taxon>
        <taxon>Culicidae</taxon>
        <taxon>Culicinae</taxon>
        <taxon>Culicini</taxon>
        <taxon>Culex</taxon>
        <taxon>Culex</taxon>
    </lineage>
</organism>
<feature type="signal peptide" evidence="5">
    <location>
        <begin position="1"/>
        <end position="19"/>
    </location>
</feature>
<comment type="subcellular location">
    <subcellularLocation>
        <location evidence="1">Secreted</location>
    </subcellularLocation>
</comment>
<evidence type="ECO:0000256" key="2">
    <source>
        <dbReference type="ARBA" id="ARBA00008098"/>
    </source>
</evidence>
<dbReference type="SUPFAM" id="SSF47565">
    <property type="entry name" value="Insect pheromone/odorant-binding proteins"/>
    <property type="match status" value="1"/>
</dbReference>
<reference evidence="6" key="1">
    <citation type="submission" date="2017-01" db="EMBL/GenBank/DDBJ databases">
        <title>A deep insight into the sialotranscriptome of adult male and female Cluex tarsalis mosquitoes.</title>
        <authorList>
            <person name="Ribeiro J.M."/>
            <person name="Moreira F."/>
            <person name="Bernard K.A."/>
            <person name="Calvo E."/>
        </authorList>
    </citation>
    <scope>NUCLEOTIDE SEQUENCE</scope>
    <source>
        <strain evidence="6">Kern County</strain>
        <tissue evidence="6">Salivary glands</tissue>
    </source>
</reference>